<dbReference type="GO" id="GO:0005737">
    <property type="term" value="C:cytoplasm"/>
    <property type="evidence" value="ECO:0007669"/>
    <property type="project" value="TreeGrafter"/>
</dbReference>
<dbReference type="InterPro" id="IPR001300">
    <property type="entry name" value="Peptidase_C2_calpain_cat"/>
</dbReference>
<dbReference type="GeneTree" id="ENSGT00940000154784"/>
<sequence length="122" mass="13948">MARQQERDNGVGTNQQAVKFLQQDYETLLQGCLESGRLFQDPSFPAESKSLGYKELGKYSSKTRGLMWKRPTVREHFFSIYNLGSRRIMIGCLALTTRYSECFNLKQGKGIIIVRCIILSVC</sequence>
<keyword evidence="5" id="KW-1185">Reference proteome</keyword>
<dbReference type="AlphaFoldDB" id="A0A4W5KVJ7"/>
<reference evidence="4" key="2">
    <citation type="submission" date="2025-08" db="UniProtKB">
        <authorList>
            <consortium name="Ensembl"/>
        </authorList>
    </citation>
    <scope>IDENTIFICATION</scope>
</reference>
<evidence type="ECO:0000256" key="2">
    <source>
        <dbReference type="PROSITE-ProRule" id="PRU00239"/>
    </source>
</evidence>
<dbReference type="PROSITE" id="PS50203">
    <property type="entry name" value="CALPAIN_CAT"/>
    <property type="match status" value="1"/>
</dbReference>
<reference evidence="5" key="1">
    <citation type="submission" date="2018-06" db="EMBL/GenBank/DDBJ databases">
        <title>Genome assembly of Danube salmon.</title>
        <authorList>
            <person name="Macqueen D.J."/>
            <person name="Gundappa M.K."/>
        </authorList>
    </citation>
    <scope>NUCLEOTIDE SEQUENCE [LARGE SCALE GENOMIC DNA]</scope>
</reference>
<dbReference type="Ensembl" id="ENSHHUT00000021499.1">
    <property type="protein sequence ID" value="ENSHHUP00000020727.1"/>
    <property type="gene ID" value="ENSHHUG00000012989.1"/>
</dbReference>
<comment type="similarity">
    <text evidence="1">Belongs to the peptidase C2 family.</text>
</comment>
<name>A0A4W5KVJ7_9TELE</name>
<dbReference type="Proteomes" id="UP000314982">
    <property type="component" value="Unassembled WGS sequence"/>
</dbReference>
<comment type="caution">
    <text evidence="2">Lacks conserved residue(s) required for the propagation of feature annotation.</text>
</comment>
<evidence type="ECO:0000313" key="4">
    <source>
        <dbReference type="Ensembl" id="ENSHHUP00000020727.1"/>
    </source>
</evidence>
<evidence type="ECO:0000313" key="5">
    <source>
        <dbReference type="Proteomes" id="UP000314982"/>
    </source>
</evidence>
<dbReference type="SUPFAM" id="SSF54001">
    <property type="entry name" value="Cysteine proteinases"/>
    <property type="match status" value="1"/>
</dbReference>
<evidence type="ECO:0000259" key="3">
    <source>
        <dbReference type="PROSITE" id="PS50203"/>
    </source>
</evidence>
<dbReference type="STRING" id="62062.ENSHHUP00000020727"/>
<dbReference type="PANTHER" id="PTHR10183">
    <property type="entry name" value="CALPAIN"/>
    <property type="match status" value="1"/>
</dbReference>
<feature type="domain" description="Calpain catalytic" evidence="3">
    <location>
        <begin position="38"/>
        <end position="122"/>
    </location>
</feature>
<evidence type="ECO:0000256" key="1">
    <source>
        <dbReference type="ARBA" id="ARBA00007623"/>
    </source>
</evidence>
<dbReference type="PANTHER" id="PTHR10183:SF409">
    <property type="entry name" value="CALPAIN-8"/>
    <property type="match status" value="1"/>
</dbReference>
<accession>A0A4W5KVJ7</accession>
<protein>
    <recommendedName>
        <fullName evidence="3">Calpain catalytic domain-containing protein</fullName>
    </recommendedName>
</protein>
<dbReference type="InterPro" id="IPR022684">
    <property type="entry name" value="Calpain_cysteine_protease"/>
</dbReference>
<dbReference type="InterPro" id="IPR038765">
    <property type="entry name" value="Papain-like_cys_pep_sf"/>
</dbReference>
<dbReference type="PRINTS" id="PR00704">
    <property type="entry name" value="CALPAIN"/>
</dbReference>
<organism evidence="4 5">
    <name type="scientific">Hucho hucho</name>
    <name type="common">huchen</name>
    <dbReference type="NCBI Taxonomy" id="62062"/>
    <lineage>
        <taxon>Eukaryota</taxon>
        <taxon>Metazoa</taxon>
        <taxon>Chordata</taxon>
        <taxon>Craniata</taxon>
        <taxon>Vertebrata</taxon>
        <taxon>Euteleostomi</taxon>
        <taxon>Actinopterygii</taxon>
        <taxon>Neopterygii</taxon>
        <taxon>Teleostei</taxon>
        <taxon>Protacanthopterygii</taxon>
        <taxon>Salmoniformes</taxon>
        <taxon>Salmonidae</taxon>
        <taxon>Salmoninae</taxon>
        <taxon>Hucho</taxon>
    </lineage>
</organism>
<proteinExistence type="inferred from homology"/>
<dbReference type="GO" id="GO:0004198">
    <property type="term" value="F:calcium-dependent cysteine-type endopeptidase activity"/>
    <property type="evidence" value="ECO:0007669"/>
    <property type="project" value="InterPro"/>
</dbReference>
<reference evidence="4" key="3">
    <citation type="submission" date="2025-09" db="UniProtKB">
        <authorList>
            <consortium name="Ensembl"/>
        </authorList>
    </citation>
    <scope>IDENTIFICATION</scope>
</reference>
<dbReference type="GO" id="GO:0006508">
    <property type="term" value="P:proteolysis"/>
    <property type="evidence" value="ECO:0007669"/>
    <property type="project" value="InterPro"/>
</dbReference>